<dbReference type="PROSITE" id="PS51304">
    <property type="entry name" value="GALECTIN"/>
    <property type="match status" value="1"/>
</dbReference>
<evidence type="ECO:0000256" key="7">
    <source>
        <dbReference type="ARBA" id="ARBA00022989"/>
    </source>
</evidence>
<evidence type="ECO:0000256" key="11">
    <source>
        <dbReference type="PIRSR" id="PIRSR600175-2"/>
    </source>
</evidence>
<dbReference type="GO" id="GO:0030246">
    <property type="term" value="F:carbohydrate binding"/>
    <property type="evidence" value="ECO:0007669"/>
    <property type="project" value="UniProtKB-KW"/>
</dbReference>
<keyword evidence="10" id="KW-0479">Metal-binding</keyword>
<dbReference type="GO" id="GO:0005886">
    <property type="term" value="C:plasma membrane"/>
    <property type="evidence" value="ECO:0007669"/>
    <property type="project" value="TreeGrafter"/>
</dbReference>
<feature type="compositionally biased region" description="Polar residues" evidence="13">
    <location>
        <begin position="298"/>
        <end position="309"/>
    </location>
</feature>
<dbReference type="InterPro" id="IPR000175">
    <property type="entry name" value="Na/ntran_symport"/>
</dbReference>
<evidence type="ECO:0000256" key="3">
    <source>
        <dbReference type="ARBA" id="ARBA00022448"/>
    </source>
</evidence>
<dbReference type="PROSITE" id="PS50267">
    <property type="entry name" value="NA_NEUROTRAN_SYMP_3"/>
    <property type="match status" value="1"/>
</dbReference>
<feature type="transmembrane region" description="Helical" evidence="14">
    <location>
        <begin position="887"/>
        <end position="910"/>
    </location>
</feature>
<dbReference type="PANTHER" id="PTHR11616">
    <property type="entry name" value="SODIUM/CHLORIDE DEPENDENT TRANSPORTER"/>
    <property type="match status" value="1"/>
</dbReference>
<evidence type="ECO:0000313" key="16">
    <source>
        <dbReference type="Proteomes" id="UP000887566"/>
    </source>
</evidence>
<feature type="binding site" evidence="10">
    <location>
        <position position="743"/>
    </location>
    <ligand>
        <name>Na(+)</name>
        <dbReference type="ChEBI" id="CHEBI:29101"/>
        <label>1</label>
    </ligand>
</feature>
<protein>
    <recommendedName>
        <fullName evidence="12">Transporter</fullName>
    </recommendedName>
</protein>
<dbReference type="Pfam" id="PF00337">
    <property type="entry name" value="Gal-bind_lectin"/>
    <property type="match status" value="1"/>
</dbReference>
<evidence type="ECO:0000313" key="17">
    <source>
        <dbReference type="WBParaSite" id="PSAMB.scaffold3038size19943.g20081.t1"/>
    </source>
</evidence>
<evidence type="ECO:0000256" key="4">
    <source>
        <dbReference type="ARBA" id="ARBA00022692"/>
    </source>
</evidence>
<dbReference type="SUPFAM" id="SSF49899">
    <property type="entry name" value="Concanavalin A-like lectins/glucanases"/>
    <property type="match status" value="1"/>
</dbReference>
<dbReference type="PROSITE" id="PS00610">
    <property type="entry name" value="NA_NEUROTRAN_SYMP_1"/>
    <property type="match status" value="1"/>
</dbReference>
<feature type="region of interest" description="Disordered" evidence="13">
    <location>
        <begin position="270"/>
        <end position="309"/>
    </location>
</feature>
<keyword evidence="8 14" id="KW-0472">Membrane</keyword>
<evidence type="ECO:0000256" key="9">
    <source>
        <dbReference type="ARBA" id="ARBA00023180"/>
    </source>
</evidence>
<keyword evidence="9" id="KW-0325">Glycoprotein</keyword>
<dbReference type="PANTHER" id="PTHR11616:SF321">
    <property type="entry name" value="SODIUM-DEPENDENT NUTRIENT AMINO ACID TRANSPORTER 1-RELATED"/>
    <property type="match status" value="1"/>
</dbReference>
<sequence length="998" mass="111429">MTFAIGLNFLHLLTLSAAGCTLYYNQYRGVRSNGVILSTMIATSIEYCTNQCFSNLNCAAINRKTVGAGIQCDLIAYGPMAADISLDSTMTLHRLAKDNRDCRYSACSTAFPISLPISKGLGNGTIVVVEGKAKNQTAFEISFKRSNGARSLYFNARFPPSENSIFFTAQYSTGGWNTANDFYAGSNPIAQAGNFRIVMQTRVADMLTTITNSSDAPRVFTYPHKSGYNQADSKTLFIDFVQSLTKTGLAVRLVAVFNCRKQRRYSAMTLKNRGSRSSRGNSIKDESFGTESRPLVDKSSTPAAEKNGSNGAALYPPFYRNAGTSLPPYVREGDIDYPFEDITGAGDENKMRGNWSSKVDFILAALGFCVGLGNIWRFPYYCYINGGGAFLIPYLIMMLLAGMPIFFMELIIGQFSSLGCISVWKVVPLFKGIGIAMFLVSCVVSIYYNMVTAWSIFYLINALQPTVPWASCYNDWNTKNCSIWTRDTVVACQQRNGTVLTNGTCVSATATIDGLLSDRNYSSSQLAQSFAGGDRIMPSLEYFHNHVLKLSDGVEDVGTIHWHLALYLLAAWAIVFFCLFKGIKTSGKVVYITTVAPYVIMLVLLVRVLTLPGSFDGLLYYFTPRWDRMLDLKVWGDAAVQVFFSLSSCLGGFITLASYNRFHNDCFKDMWLVAIGDTLTSIFAGCVTFATIGFMTYELDINIADFDLKAGVDLTFVVYSEAIAKLPVAPLYAILFFVMLIMLTITTEFFIVETIVTAICDEFPERLRKNHRHVLTFVCLGFYVLGVPLCTQAGLYWFLLLDYYAATWSLVLIAFFEVMAIAWVYGVDNLLDNVKWMVRYYPKPYLFWKVLWKFFCPVMLMAILSFAWLEYRPVAYGIYEYPYWAHLVGWCISLLPIAAIPITAFIQFCLSNGTFLQRWRDLMSPEDDWGPALAIHRVEYYPLQIPEARRPLDPPAYMNGDLAGNGASPGARPSFIQSDMQSSVAEPTIPSFDRETAI</sequence>
<keyword evidence="7 14" id="KW-1133">Transmembrane helix</keyword>
<keyword evidence="3 12" id="KW-0813">Transport</keyword>
<dbReference type="InterPro" id="IPR037272">
    <property type="entry name" value="SNS_sf"/>
</dbReference>
<dbReference type="AlphaFoldDB" id="A0A914W3A0"/>
<evidence type="ECO:0000256" key="10">
    <source>
        <dbReference type="PIRSR" id="PIRSR600175-1"/>
    </source>
</evidence>
<dbReference type="SUPFAM" id="SSF161070">
    <property type="entry name" value="SNF-like"/>
    <property type="match status" value="1"/>
</dbReference>
<comment type="subcellular location">
    <subcellularLocation>
        <location evidence="1">Membrane</location>
        <topology evidence="1">Multi-pass membrane protein</topology>
    </subcellularLocation>
</comment>
<evidence type="ECO:0000256" key="13">
    <source>
        <dbReference type="SAM" id="MobiDB-lite"/>
    </source>
</evidence>
<evidence type="ECO:0000256" key="1">
    <source>
        <dbReference type="ARBA" id="ARBA00004141"/>
    </source>
</evidence>
<keyword evidence="10" id="KW-0915">Sodium</keyword>
<feature type="transmembrane region" description="Helical" evidence="14">
    <location>
        <begin position="359"/>
        <end position="378"/>
    </location>
</feature>
<dbReference type="Gene3D" id="2.60.120.200">
    <property type="match status" value="1"/>
</dbReference>
<dbReference type="GO" id="GO:0089718">
    <property type="term" value="P:amino acid import across plasma membrane"/>
    <property type="evidence" value="ECO:0007669"/>
    <property type="project" value="TreeGrafter"/>
</dbReference>
<evidence type="ECO:0000256" key="2">
    <source>
        <dbReference type="ARBA" id="ARBA00006459"/>
    </source>
</evidence>
<keyword evidence="5" id="KW-0430">Lectin</keyword>
<feature type="binding site" evidence="10">
    <location>
        <position position="374"/>
    </location>
    <ligand>
        <name>Na(+)</name>
        <dbReference type="ChEBI" id="CHEBI:29101"/>
        <label>1</label>
    </ligand>
</feature>
<evidence type="ECO:0000256" key="5">
    <source>
        <dbReference type="ARBA" id="ARBA00022734"/>
    </source>
</evidence>
<dbReference type="Proteomes" id="UP000887566">
    <property type="component" value="Unplaced"/>
</dbReference>
<keyword evidence="6 12" id="KW-0769">Symport</keyword>
<comment type="similarity">
    <text evidence="2 12">Belongs to the sodium:neurotransmitter symporter (SNF) (TC 2.A.22) family.</text>
</comment>
<feature type="transmembrane region" description="Helical" evidence="14">
    <location>
        <begin position="731"/>
        <end position="752"/>
    </location>
</feature>
<feature type="transmembrane region" description="Helical" evidence="14">
    <location>
        <begin position="6"/>
        <end position="24"/>
    </location>
</feature>
<feature type="transmembrane region" description="Helical" evidence="14">
    <location>
        <begin position="390"/>
        <end position="412"/>
    </location>
</feature>
<feature type="transmembrane region" description="Helical" evidence="14">
    <location>
        <begin position="846"/>
        <end position="867"/>
    </location>
</feature>
<evidence type="ECO:0000256" key="6">
    <source>
        <dbReference type="ARBA" id="ARBA00022847"/>
    </source>
</evidence>
<dbReference type="GO" id="GO:0015179">
    <property type="term" value="F:L-amino acid transmembrane transporter activity"/>
    <property type="evidence" value="ECO:0007669"/>
    <property type="project" value="TreeGrafter"/>
</dbReference>
<feature type="binding site" evidence="10">
    <location>
        <position position="645"/>
    </location>
    <ligand>
        <name>Na(+)</name>
        <dbReference type="ChEBI" id="CHEBI:29101"/>
        <label>1</label>
    </ligand>
</feature>
<name>A0A914W3A0_9BILA</name>
<dbReference type="InterPro" id="IPR013320">
    <property type="entry name" value="ConA-like_dom_sf"/>
</dbReference>
<feature type="transmembrane region" description="Helical" evidence="14">
    <location>
        <begin position="433"/>
        <end position="460"/>
    </location>
</feature>
<evidence type="ECO:0000256" key="12">
    <source>
        <dbReference type="RuleBase" id="RU003732"/>
    </source>
</evidence>
<keyword evidence="4 12" id="KW-0812">Transmembrane</keyword>
<feature type="transmembrane region" description="Helical" evidence="14">
    <location>
        <begin position="805"/>
        <end position="825"/>
    </location>
</feature>
<evidence type="ECO:0000259" key="15">
    <source>
        <dbReference type="PROSITE" id="PS51304"/>
    </source>
</evidence>
<feature type="transmembrane region" description="Helical" evidence="14">
    <location>
        <begin position="671"/>
        <end position="697"/>
    </location>
</feature>
<dbReference type="GO" id="GO:0046872">
    <property type="term" value="F:metal ion binding"/>
    <property type="evidence" value="ECO:0007669"/>
    <property type="project" value="UniProtKB-KW"/>
</dbReference>
<feature type="transmembrane region" description="Helical" evidence="14">
    <location>
        <begin position="773"/>
        <end position="799"/>
    </location>
</feature>
<evidence type="ECO:0000256" key="8">
    <source>
        <dbReference type="ARBA" id="ARBA00023136"/>
    </source>
</evidence>
<dbReference type="GO" id="GO:0005283">
    <property type="term" value="F:amino acid:sodium symporter activity"/>
    <property type="evidence" value="ECO:0007669"/>
    <property type="project" value="TreeGrafter"/>
</dbReference>
<reference evidence="17" key="1">
    <citation type="submission" date="2022-11" db="UniProtKB">
        <authorList>
            <consortium name="WormBaseParasite"/>
        </authorList>
    </citation>
    <scope>IDENTIFICATION</scope>
</reference>
<dbReference type="Pfam" id="PF00209">
    <property type="entry name" value="SNF"/>
    <property type="match status" value="1"/>
</dbReference>
<dbReference type="PRINTS" id="PR00176">
    <property type="entry name" value="NANEUSMPORT"/>
</dbReference>
<feature type="domain" description="Galectin" evidence="15">
    <location>
        <begin position="113"/>
        <end position="250"/>
    </location>
</feature>
<feature type="disulfide bond" evidence="11">
    <location>
        <begin position="472"/>
        <end position="481"/>
    </location>
</feature>
<accession>A0A914W3A0</accession>
<evidence type="ECO:0000256" key="14">
    <source>
        <dbReference type="SAM" id="Phobius"/>
    </source>
</evidence>
<keyword evidence="16" id="KW-1185">Reference proteome</keyword>
<dbReference type="InterPro" id="IPR001079">
    <property type="entry name" value="Galectin_CRD"/>
</dbReference>
<feature type="binding site" evidence="10">
    <location>
        <position position="370"/>
    </location>
    <ligand>
        <name>Na(+)</name>
        <dbReference type="ChEBI" id="CHEBI:29101"/>
        <label>1</label>
    </ligand>
</feature>
<feature type="transmembrane region" description="Helical" evidence="14">
    <location>
        <begin position="589"/>
        <end position="609"/>
    </location>
</feature>
<dbReference type="WBParaSite" id="PSAMB.scaffold3038size19943.g20081.t1">
    <property type="protein sequence ID" value="PSAMB.scaffold3038size19943.g20081.t1"/>
    <property type="gene ID" value="PSAMB.scaffold3038size19943.g20081"/>
</dbReference>
<proteinExistence type="inferred from homology"/>
<feature type="transmembrane region" description="Helical" evidence="14">
    <location>
        <begin position="560"/>
        <end position="580"/>
    </location>
</feature>
<keyword evidence="11" id="KW-1015">Disulfide bond</keyword>
<organism evidence="16 17">
    <name type="scientific">Plectus sambesii</name>
    <dbReference type="NCBI Taxonomy" id="2011161"/>
    <lineage>
        <taxon>Eukaryota</taxon>
        <taxon>Metazoa</taxon>
        <taxon>Ecdysozoa</taxon>
        <taxon>Nematoda</taxon>
        <taxon>Chromadorea</taxon>
        <taxon>Plectida</taxon>
        <taxon>Plectina</taxon>
        <taxon>Plectoidea</taxon>
        <taxon>Plectidae</taxon>
        <taxon>Plectus</taxon>
    </lineage>
</organism>
<feature type="binding site" evidence="10">
    <location>
        <position position="367"/>
    </location>
    <ligand>
        <name>Na(+)</name>
        <dbReference type="ChEBI" id="CHEBI:29101"/>
        <label>1</label>
    </ligand>
</feature>
<feature type="transmembrane region" description="Helical" evidence="14">
    <location>
        <begin position="638"/>
        <end position="659"/>
    </location>
</feature>